<feature type="region of interest" description="Disordered" evidence="6">
    <location>
        <begin position="1"/>
        <end position="158"/>
    </location>
</feature>
<protein>
    <recommendedName>
        <fullName evidence="5">AT-hook motif nuclear-localized protein</fullName>
    </recommendedName>
</protein>
<keyword evidence="5" id="KW-0539">Nucleus</keyword>
<keyword evidence="2 5" id="KW-0805">Transcription regulation</keyword>
<dbReference type="SMART" id="SM00384">
    <property type="entry name" value="AT_hook"/>
    <property type="match status" value="2"/>
</dbReference>
<dbReference type="EMBL" id="AUSU01004193">
    <property type="protein sequence ID" value="EPS65493.1"/>
    <property type="molecule type" value="Genomic_DNA"/>
</dbReference>
<evidence type="ECO:0000256" key="2">
    <source>
        <dbReference type="ARBA" id="ARBA00023015"/>
    </source>
</evidence>
<dbReference type="PANTHER" id="PTHR31500:SF57">
    <property type="entry name" value="AT-HOOK MOTIF NUCLEAR-LOCALIZED PROTEIN 10"/>
    <property type="match status" value="1"/>
</dbReference>
<evidence type="ECO:0000256" key="4">
    <source>
        <dbReference type="ARBA" id="ARBA00023163"/>
    </source>
</evidence>
<dbReference type="GO" id="GO:0003680">
    <property type="term" value="F:minor groove of adenine-thymine-rich DNA binding"/>
    <property type="evidence" value="ECO:0007669"/>
    <property type="project" value="UniProtKB-UniRule"/>
</dbReference>
<dbReference type="Proteomes" id="UP000015453">
    <property type="component" value="Unassembled WGS sequence"/>
</dbReference>
<dbReference type="PRINTS" id="PR00929">
    <property type="entry name" value="ATHOOK"/>
</dbReference>
<feature type="compositionally biased region" description="Pro residues" evidence="6">
    <location>
        <begin position="113"/>
        <end position="124"/>
    </location>
</feature>
<dbReference type="InterPro" id="IPR039605">
    <property type="entry name" value="AHL"/>
</dbReference>
<comment type="caution">
    <text evidence="8">The sequence shown here is derived from an EMBL/GenBank/DDBJ whole genome shotgun (WGS) entry which is preliminary data.</text>
</comment>
<evidence type="ECO:0000256" key="3">
    <source>
        <dbReference type="ARBA" id="ARBA00023125"/>
    </source>
</evidence>
<gene>
    <name evidence="8" type="ORF">M569_09286</name>
</gene>
<feature type="domain" description="PPC" evidence="7">
    <location>
        <begin position="161"/>
        <end position="306"/>
    </location>
</feature>
<comment type="subcellular location">
    <subcellularLocation>
        <location evidence="5">Nucleus</location>
    </subcellularLocation>
</comment>
<keyword evidence="4 5" id="KW-0804">Transcription</keyword>
<comment type="domain">
    <text evidence="5">The PPC domain mediates interactions between AHL proteins.</text>
</comment>
<accession>S8DQZ5</accession>
<dbReference type="SUPFAM" id="SSF117856">
    <property type="entry name" value="AF0104/ALDC/Ptd012-like"/>
    <property type="match status" value="1"/>
</dbReference>
<dbReference type="Pfam" id="PF03479">
    <property type="entry name" value="PCC"/>
    <property type="match status" value="1"/>
</dbReference>
<evidence type="ECO:0000256" key="5">
    <source>
        <dbReference type="RuleBase" id="RU367031"/>
    </source>
</evidence>
<evidence type="ECO:0000256" key="6">
    <source>
        <dbReference type="SAM" id="MobiDB-lite"/>
    </source>
</evidence>
<proteinExistence type="predicted"/>
<sequence>MSGVSEAATVITGHDSFSLSPARLQSQPQTHPDSQMRVTYSDDDGGVFRSLGSPSHPYQSITGGILSSNSNSGEMKRRRGRPRKYGPDGNLPMSMPPGPQPIAAGLLQTQTFSPPPLGGPPPPDSQTSAGASASTAGKRPRGRPPGSANKKKRIEGLGSDDGIGFIPHVITVKAGQDVALTVLGFSQNSPRSVCILSAAGHISSVALRQAASSGGTATYEGRFEILSLSGSYMPSNVNGQISRTGGLSVTLVGPDGRMFGGCVAGVLTAASPVEVIVGSFVAADGNKDEQQQQQQQHYGDPSLRVNLGGGGGISSSPSRGTFSGSSGAPASPLNLSSGACNAAPTMPWK</sequence>
<evidence type="ECO:0000313" key="9">
    <source>
        <dbReference type="Proteomes" id="UP000015453"/>
    </source>
</evidence>
<feature type="compositionally biased region" description="Low complexity" evidence="6">
    <location>
        <begin position="125"/>
        <end position="137"/>
    </location>
</feature>
<dbReference type="InterPro" id="IPR017956">
    <property type="entry name" value="AT_hook_DNA-bd_motif"/>
</dbReference>
<keyword evidence="3 5" id="KW-0238">DNA-binding</keyword>
<keyword evidence="9" id="KW-1185">Reference proteome</keyword>
<evidence type="ECO:0000256" key="1">
    <source>
        <dbReference type="ARBA" id="ARBA00003687"/>
    </source>
</evidence>
<dbReference type="OrthoDB" id="1750003at2759"/>
<name>S8DQZ5_9LAMI</name>
<reference evidence="8 9" key="1">
    <citation type="journal article" date="2013" name="BMC Genomics">
        <title>The miniature genome of a carnivorous plant Genlisea aurea contains a low number of genes and short non-coding sequences.</title>
        <authorList>
            <person name="Leushkin E.V."/>
            <person name="Sutormin R.A."/>
            <person name="Nabieva E.R."/>
            <person name="Penin A.A."/>
            <person name="Kondrashov A.S."/>
            <person name="Logacheva M.D."/>
        </authorList>
    </citation>
    <scope>NUCLEOTIDE SEQUENCE [LARGE SCALE GENOMIC DNA]</scope>
</reference>
<dbReference type="GO" id="GO:0005634">
    <property type="term" value="C:nucleus"/>
    <property type="evidence" value="ECO:0007669"/>
    <property type="project" value="UniProtKB-SubCell"/>
</dbReference>
<evidence type="ECO:0000313" key="8">
    <source>
        <dbReference type="EMBL" id="EPS65493.1"/>
    </source>
</evidence>
<feature type="compositionally biased region" description="Polar residues" evidence="6">
    <location>
        <begin position="52"/>
        <end position="73"/>
    </location>
</feature>
<dbReference type="PROSITE" id="PS51742">
    <property type="entry name" value="PPC"/>
    <property type="match status" value="1"/>
</dbReference>
<feature type="compositionally biased region" description="Polar residues" evidence="6">
    <location>
        <begin position="15"/>
        <end position="38"/>
    </location>
</feature>
<feature type="region of interest" description="Disordered" evidence="6">
    <location>
        <begin position="286"/>
        <end position="349"/>
    </location>
</feature>
<organism evidence="8 9">
    <name type="scientific">Genlisea aurea</name>
    <dbReference type="NCBI Taxonomy" id="192259"/>
    <lineage>
        <taxon>Eukaryota</taxon>
        <taxon>Viridiplantae</taxon>
        <taxon>Streptophyta</taxon>
        <taxon>Embryophyta</taxon>
        <taxon>Tracheophyta</taxon>
        <taxon>Spermatophyta</taxon>
        <taxon>Magnoliopsida</taxon>
        <taxon>eudicotyledons</taxon>
        <taxon>Gunneridae</taxon>
        <taxon>Pentapetalae</taxon>
        <taxon>asterids</taxon>
        <taxon>lamiids</taxon>
        <taxon>Lamiales</taxon>
        <taxon>Lentibulariaceae</taxon>
        <taxon>Genlisea</taxon>
    </lineage>
</organism>
<comment type="function">
    <text evidence="1 5">Transcription factor that specifically binds AT-rich DNA sequences related to the nuclear matrix attachment regions (MARs).</text>
</comment>
<dbReference type="CDD" id="cd11378">
    <property type="entry name" value="DUF296"/>
    <property type="match status" value="1"/>
</dbReference>
<dbReference type="AlphaFoldDB" id="S8DQZ5"/>
<feature type="compositionally biased region" description="Low complexity" evidence="6">
    <location>
        <begin position="314"/>
        <end position="327"/>
    </location>
</feature>
<dbReference type="InterPro" id="IPR005175">
    <property type="entry name" value="PPC_dom"/>
</dbReference>
<dbReference type="Gene3D" id="3.30.1330.80">
    <property type="entry name" value="Hypothetical protein, similar to alpha- acetolactate decarboxylase, domain 2"/>
    <property type="match status" value="1"/>
</dbReference>
<dbReference type="PANTHER" id="PTHR31500">
    <property type="entry name" value="AT-HOOK MOTIF NUCLEAR-LOCALIZED PROTEIN 9"/>
    <property type="match status" value="1"/>
</dbReference>
<evidence type="ECO:0000259" key="7">
    <source>
        <dbReference type="PROSITE" id="PS51742"/>
    </source>
</evidence>